<protein>
    <submittedName>
        <fullName evidence="7">Sterol desaturase/sphingolipid hydroxylase (Fatty acid hydroxylase superfamily)</fullName>
    </submittedName>
</protein>
<dbReference type="RefSeq" id="WP_138857314.1">
    <property type="nucleotide sequence ID" value="NZ_CP040709.1"/>
</dbReference>
<evidence type="ECO:0000256" key="2">
    <source>
        <dbReference type="ARBA" id="ARBA00022692"/>
    </source>
</evidence>
<evidence type="ECO:0000313" key="7">
    <source>
        <dbReference type="EMBL" id="MBB5203645.1"/>
    </source>
</evidence>
<gene>
    <name evidence="7" type="ORF">HNQ51_000938</name>
</gene>
<dbReference type="GO" id="GO:0016491">
    <property type="term" value="F:oxidoreductase activity"/>
    <property type="evidence" value="ECO:0007669"/>
    <property type="project" value="InterPro"/>
</dbReference>
<dbReference type="Pfam" id="PF04116">
    <property type="entry name" value="FA_hydroxylase"/>
    <property type="match status" value="1"/>
</dbReference>
<organism evidence="7 8">
    <name type="scientific">Inhella inkyongensis</name>
    <dbReference type="NCBI Taxonomy" id="392593"/>
    <lineage>
        <taxon>Bacteria</taxon>
        <taxon>Pseudomonadati</taxon>
        <taxon>Pseudomonadota</taxon>
        <taxon>Betaproteobacteria</taxon>
        <taxon>Burkholderiales</taxon>
        <taxon>Sphaerotilaceae</taxon>
        <taxon>Inhella</taxon>
    </lineage>
</organism>
<name>A0A840S072_9BURK</name>
<keyword evidence="3 5" id="KW-1133">Transmembrane helix</keyword>
<dbReference type="InterPro" id="IPR050307">
    <property type="entry name" value="Sterol_Desaturase_Related"/>
</dbReference>
<reference evidence="7 8" key="1">
    <citation type="submission" date="2020-08" db="EMBL/GenBank/DDBJ databases">
        <title>Genomic Encyclopedia of Type Strains, Phase IV (KMG-IV): sequencing the most valuable type-strain genomes for metagenomic binning, comparative biology and taxonomic classification.</title>
        <authorList>
            <person name="Goeker M."/>
        </authorList>
    </citation>
    <scope>NUCLEOTIDE SEQUENCE [LARGE SCALE GENOMIC DNA]</scope>
    <source>
        <strain evidence="7 8">DSM 23958</strain>
    </source>
</reference>
<accession>A0A840S072</accession>
<comment type="subcellular location">
    <subcellularLocation>
        <location evidence="1">Membrane</location>
    </subcellularLocation>
</comment>
<dbReference type="PANTHER" id="PTHR11863">
    <property type="entry name" value="STEROL DESATURASE"/>
    <property type="match status" value="1"/>
</dbReference>
<feature type="transmembrane region" description="Helical" evidence="5">
    <location>
        <begin position="20"/>
        <end position="45"/>
    </location>
</feature>
<proteinExistence type="predicted"/>
<evidence type="ECO:0000313" key="8">
    <source>
        <dbReference type="Proteomes" id="UP000554837"/>
    </source>
</evidence>
<evidence type="ECO:0000256" key="1">
    <source>
        <dbReference type="ARBA" id="ARBA00004370"/>
    </source>
</evidence>
<dbReference type="GO" id="GO:0008610">
    <property type="term" value="P:lipid biosynthetic process"/>
    <property type="evidence" value="ECO:0007669"/>
    <property type="project" value="InterPro"/>
</dbReference>
<dbReference type="EMBL" id="JACHHO010000001">
    <property type="protein sequence ID" value="MBB5203645.1"/>
    <property type="molecule type" value="Genomic_DNA"/>
</dbReference>
<dbReference type="GO" id="GO:0016020">
    <property type="term" value="C:membrane"/>
    <property type="evidence" value="ECO:0007669"/>
    <property type="project" value="UniProtKB-SubCell"/>
</dbReference>
<evidence type="ECO:0000256" key="4">
    <source>
        <dbReference type="ARBA" id="ARBA00023136"/>
    </source>
</evidence>
<feature type="transmembrane region" description="Helical" evidence="5">
    <location>
        <begin position="167"/>
        <end position="189"/>
    </location>
</feature>
<keyword evidence="8" id="KW-1185">Reference proteome</keyword>
<feature type="transmembrane region" description="Helical" evidence="5">
    <location>
        <begin position="103"/>
        <end position="124"/>
    </location>
</feature>
<dbReference type="InterPro" id="IPR006694">
    <property type="entry name" value="Fatty_acid_hydroxylase"/>
</dbReference>
<feature type="domain" description="Fatty acid hydroxylase" evidence="6">
    <location>
        <begin position="112"/>
        <end position="244"/>
    </location>
</feature>
<evidence type="ECO:0000256" key="5">
    <source>
        <dbReference type="SAM" id="Phobius"/>
    </source>
</evidence>
<dbReference type="Proteomes" id="UP000554837">
    <property type="component" value="Unassembled WGS sequence"/>
</dbReference>
<feature type="transmembrane region" description="Helical" evidence="5">
    <location>
        <begin position="73"/>
        <end position="91"/>
    </location>
</feature>
<evidence type="ECO:0000259" key="6">
    <source>
        <dbReference type="Pfam" id="PF04116"/>
    </source>
</evidence>
<keyword evidence="4 5" id="KW-0472">Membrane</keyword>
<sequence>MPHWLQAWLATYQDPMFWRFPMTGLAVSTGAFLAFALPLTALAAWDPVVLRRYKVQTAPFEVRTWLWPSLRQLGLNVVTVALLLTLSWPVLRLSGIHDGPWPAWWMVLAQLAFCVLLDDFLYYWMHRGLHRQRWLLKHVHSQHHRIRQCCAINGNYMHPLEYAATGALALVGPLLLGMSLPVLWVWLVLRQFEAADGHSGYVFPWNPGHLIPLYEGAGYHDFHHAKYQGNYAGFLPYLDRFFGSYAKGYLQWRAERHKPA</sequence>
<comment type="caution">
    <text evidence="7">The sequence shown here is derived from an EMBL/GenBank/DDBJ whole genome shotgun (WGS) entry which is preliminary data.</text>
</comment>
<dbReference type="AlphaFoldDB" id="A0A840S072"/>
<dbReference type="OrthoDB" id="9770329at2"/>
<dbReference type="GO" id="GO:0005506">
    <property type="term" value="F:iron ion binding"/>
    <property type="evidence" value="ECO:0007669"/>
    <property type="project" value="InterPro"/>
</dbReference>
<evidence type="ECO:0000256" key="3">
    <source>
        <dbReference type="ARBA" id="ARBA00022989"/>
    </source>
</evidence>
<keyword evidence="2 5" id="KW-0812">Transmembrane</keyword>